<dbReference type="InterPro" id="IPR009057">
    <property type="entry name" value="Homeodomain-like_sf"/>
</dbReference>
<keyword evidence="3" id="KW-1185">Reference proteome</keyword>
<dbReference type="Pfam" id="PF08765">
    <property type="entry name" value="Mor"/>
    <property type="match status" value="1"/>
</dbReference>
<dbReference type="Proteomes" id="UP000383122">
    <property type="component" value="Unassembled WGS sequence"/>
</dbReference>
<dbReference type="SUPFAM" id="SSF46689">
    <property type="entry name" value="Homeodomain-like"/>
    <property type="match status" value="1"/>
</dbReference>
<feature type="domain" description="Mor transcription activator" evidence="1">
    <location>
        <begin position="55"/>
        <end position="134"/>
    </location>
</feature>
<dbReference type="OrthoDB" id="8896696at2"/>
<protein>
    <recommendedName>
        <fullName evidence="1">Mor transcription activator domain-containing protein</fullName>
    </recommendedName>
</protein>
<name>A0A5E5A6M5_9BURK</name>
<sequence length="145" mass="16360">MNFGDVEHLLPEVAQLLVRVIGISKATRLVEQLGGTTFPVPVYLTTRRDGEASFEALSEIVGYRAATNISKYFGGNNLYVPKCERAMRELRGRAIRSEFDKLAREYGSRGSVAKLAKKYHIADRHVWRILKMTDDVPIDDQGTLF</sequence>
<dbReference type="InterPro" id="IPR014875">
    <property type="entry name" value="Mor_transcription_activator"/>
</dbReference>
<dbReference type="RefSeq" id="WP_150738907.1">
    <property type="nucleotide sequence ID" value="NZ_CABPSP010000009.1"/>
</dbReference>
<organism evidence="2 3">
    <name type="scientific">Pandoraea anapnoica</name>
    <dbReference type="NCBI Taxonomy" id="2508301"/>
    <lineage>
        <taxon>Bacteria</taxon>
        <taxon>Pseudomonadati</taxon>
        <taxon>Pseudomonadota</taxon>
        <taxon>Betaproteobacteria</taxon>
        <taxon>Burkholderiales</taxon>
        <taxon>Burkholderiaceae</taxon>
        <taxon>Pandoraea</taxon>
    </lineage>
</organism>
<reference evidence="2 3" key="1">
    <citation type="submission" date="2019-08" db="EMBL/GenBank/DDBJ databases">
        <authorList>
            <person name="Peeters C."/>
        </authorList>
    </citation>
    <scope>NUCLEOTIDE SEQUENCE [LARGE SCALE GENOMIC DNA]</scope>
    <source>
        <strain evidence="2 3">LMG 31117</strain>
    </source>
</reference>
<dbReference type="EMBL" id="CABPSP010000009">
    <property type="protein sequence ID" value="VVE68717.1"/>
    <property type="molecule type" value="Genomic_DNA"/>
</dbReference>
<dbReference type="AlphaFoldDB" id="A0A5E5A6M5"/>
<evidence type="ECO:0000313" key="3">
    <source>
        <dbReference type="Proteomes" id="UP000383122"/>
    </source>
</evidence>
<gene>
    <name evidence="2" type="ORF">PAN31117_03038</name>
</gene>
<evidence type="ECO:0000259" key="1">
    <source>
        <dbReference type="Pfam" id="PF08765"/>
    </source>
</evidence>
<accession>A0A5E5A6M5</accession>
<evidence type="ECO:0000313" key="2">
    <source>
        <dbReference type="EMBL" id="VVE68717.1"/>
    </source>
</evidence>
<proteinExistence type="predicted"/>